<name>A0A9X6NDK6_HYPEX</name>
<feature type="signal peptide" evidence="1">
    <location>
        <begin position="1"/>
        <end position="20"/>
    </location>
</feature>
<keyword evidence="1" id="KW-0732">Signal</keyword>
<proteinExistence type="predicted"/>
<gene>
    <name evidence="2" type="ORF">BV898_15845</name>
</gene>
<dbReference type="AlphaFoldDB" id="A0A9X6NDK6"/>
<dbReference type="Proteomes" id="UP000192578">
    <property type="component" value="Unassembled WGS sequence"/>
</dbReference>
<evidence type="ECO:0000256" key="1">
    <source>
        <dbReference type="SAM" id="SignalP"/>
    </source>
</evidence>
<feature type="chain" id="PRO_5040933850" evidence="1">
    <location>
        <begin position="21"/>
        <end position="119"/>
    </location>
</feature>
<organism evidence="2 3">
    <name type="scientific">Hypsibius exemplaris</name>
    <name type="common">Freshwater tardigrade</name>
    <dbReference type="NCBI Taxonomy" id="2072580"/>
    <lineage>
        <taxon>Eukaryota</taxon>
        <taxon>Metazoa</taxon>
        <taxon>Ecdysozoa</taxon>
        <taxon>Tardigrada</taxon>
        <taxon>Eutardigrada</taxon>
        <taxon>Parachela</taxon>
        <taxon>Hypsibioidea</taxon>
        <taxon>Hypsibiidae</taxon>
        <taxon>Hypsibius</taxon>
    </lineage>
</organism>
<reference evidence="3" key="1">
    <citation type="submission" date="2017-01" db="EMBL/GenBank/DDBJ databases">
        <title>Comparative genomics of anhydrobiosis in the tardigrade Hypsibius dujardini.</title>
        <authorList>
            <person name="Yoshida Y."/>
            <person name="Koutsovoulos G."/>
            <person name="Laetsch D."/>
            <person name="Stevens L."/>
            <person name="Kumar S."/>
            <person name="Horikawa D."/>
            <person name="Ishino K."/>
            <person name="Komine S."/>
            <person name="Tomita M."/>
            <person name="Blaxter M."/>
            <person name="Arakawa K."/>
        </authorList>
    </citation>
    <scope>NUCLEOTIDE SEQUENCE [LARGE SCALE GENOMIC DNA]</scope>
    <source>
        <strain evidence="3">Z151</strain>
    </source>
</reference>
<comment type="caution">
    <text evidence="2">The sequence shown here is derived from an EMBL/GenBank/DDBJ whole genome shotgun (WGS) entry which is preliminary data.</text>
</comment>
<sequence length="119" mass="12315">MNTSLLSIICLAVCVAFVSAGPTKAKFETAPIVKKDLTDVALTKPATEKLAMEKPTKHNFRTARQIGYGAAGSGLQSQLSGISSGYGYGYNNAVGMGGLGQSQGSNLGLFPGLGLYGRR</sequence>
<evidence type="ECO:0000313" key="2">
    <source>
        <dbReference type="EMBL" id="OWA51359.1"/>
    </source>
</evidence>
<dbReference type="EMBL" id="MTYJ01000224">
    <property type="protein sequence ID" value="OWA51359.1"/>
    <property type="molecule type" value="Genomic_DNA"/>
</dbReference>
<accession>A0A9X6NDK6</accession>
<evidence type="ECO:0000313" key="3">
    <source>
        <dbReference type="Proteomes" id="UP000192578"/>
    </source>
</evidence>
<protein>
    <submittedName>
        <fullName evidence="2">Uncharacterized protein</fullName>
    </submittedName>
</protein>
<keyword evidence="3" id="KW-1185">Reference proteome</keyword>